<proteinExistence type="inferred from homology"/>
<dbReference type="GO" id="GO:0008270">
    <property type="term" value="F:zinc ion binding"/>
    <property type="evidence" value="ECO:0007669"/>
    <property type="project" value="UniProtKB-UniRule"/>
</dbReference>
<evidence type="ECO:0000256" key="9">
    <source>
        <dbReference type="ARBA" id="ARBA00057812"/>
    </source>
</evidence>
<feature type="binding site" evidence="10">
    <location>
        <position position="63"/>
    </location>
    <ligand>
        <name>Zn(2+)</name>
        <dbReference type="ChEBI" id="CHEBI:29105"/>
        <label>1</label>
        <note>catalytic</note>
    </ligand>
</feature>
<dbReference type="PANTHER" id="PTHR46018:SF2">
    <property type="entry name" value="ZINC PHOSPHODIESTERASE ELAC PROTEIN 1"/>
    <property type="match status" value="1"/>
</dbReference>
<keyword evidence="6 10" id="KW-0255">Endonuclease</keyword>
<feature type="active site" description="Proton acceptor" evidence="10">
    <location>
        <position position="67"/>
    </location>
</feature>
<organism evidence="11 12">
    <name type="scientific">Periweissella cryptocerci</name>
    <dbReference type="NCBI Taxonomy" id="2506420"/>
    <lineage>
        <taxon>Bacteria</taxon>
        <taxon>Bacillati</taxon>
        <taxon>Bacillota</taxon>
        <taxon>Bacilli</taxon>
        <taxon>Lactobacillales</taxon>
        <taxon>Lactobacillaceae</taxon>
        <taxon>Periweissella</taxon>
    </lineage>
</organism>
<dbReference type="GO" id="GO:0042802">
    <property type="term" value="F:identical protein binding"/>
    <property type="evidence" value="ECO:0007669"/>
    <property type="project" value="UniProtKB-ARBA"/>
</dbReference>
<dbReference type="InterPro" id="IPR036866">
    <property type="entry name" value="RibonucZ/Hydroxyglut_hydro"/>
</dbReference>
<keyword evidence="4 10" id="KW-0540">Nuclease</keyword>
<comment type="catalytic activity">
    <reaction evidence="10">
        <text>Endonucleolytic cleavage of RNA, removing extra 3' nucleotides from tRNA precursor, generating 3' termini of tRNAs. A 3'-hydroxy group is left at the tRNA terminus and a 5'-phosphoryl group is left at the trailer molecule.</text>
        <dbReference type="EC" id="3.1.26.11"/>
    </reaction>
</comment>
<evidence type="ECO:0000256" key="5">
    <source>
        <dbReference type="ARBA" id="ARBA00022723"/>
    </source>
</evidence>
<dbReference type="HAMAP" id="MF_01818">
    <property type="entry name" value="RNase_Z_BN"/>
    <property type="match status" value="1"/>
</dbReference>
<accession>A0A4P6YRZ1</accession>
<protein>
    <recommendedName>
        <fullName evidence="2 10">Ribonuclease Z</fullName>
        <shortName evidence="10">RNase Z</shortName>
        <ecNumber evidence="2 10">3.1.26.11</ecNumber>
    </recommendedName>
    <alternativeName>
        <fullName evidence="10">tRNA 3 endonuclease</fullName>
    </alternativeName>
    <alternativeName>
        <fullName evidence="10">tRNase Z</fullName>
    </alternativeName>
</protein>
<dbReference type="RefSeq" id="WP_133362517.1">
    <property type="nucleotide sequence ID" value="NZ_CP037940.1"/>
</dbReference>
<dbReference type="Proteomes" id="UP000292886">
    <property type="component" value="Chromosome"/>
</dbReference>
<comment type="cofactor">
    <cofactor evidence="10">
        <name>Zn(2+)</name>
        <dbReference type="ChEBI" id="CHEBI:29105"/>
    </cofactor>
    <text evidence="10">Binds 2 Zn(2+) ions.</text>
</comment>
<evidence type="ECO:0000256" key="1">
    <source>
        <dbReference type="ARBA" id="ARBA00011738"/>
    </source>
</evidence>
<dbReference type="Gene3D" id="3.60.15.10">
    <property type="entry name" value="Ribonuclease Z/Hydroxyacylglutathione hydrolase-like"/>
    <property type="match status" value="1"/>
</dbReference>
<evidence type="ECO:0000256" key="3">
    <source>
        <dbReference type="ARBA" id="ARBA00022694"/>
    </source>
</evidence>
<evidence type="ECO:0000256" key="6">
    <source>
        <dbReference type="ARBA" id="ARBA00022759"/>
    </source>
</evidence>
<dbReference type="EMBL" id="CP037940">
    <property type="protein sequence ID" value="QBO35437.1"/>
    <property type="molecule type" value="Genomic_DNA"/>
</dbReference>
<comment type="subunit">
    <text evidence="1 10">Homodimer.</text>
</comment>
<dbReference type="OrthoDB" id="9800940at2"/>
<dbReference type="FunFam" id="3.60.15.10:FF:000002">
    <property type="entry name" value="Ribonuclease Z"/>
    <property type="match status" value="1"/>
</dbReference>
<feature type="binding site" evidence="10">
    <location>
        <position position="214"/>
    </location>
    <ligand>
        <name>Zn(2+)</name>
        <dbReference type="ChEBI" id="CHEBI:29105"/>
        <label>2</label>
        <note>catalytic</note>
    </ligand>
</feature>
<dbReference type="EC" id="3.1.26.11" evidence="2 10"/>
<dbReference type="SUPFAM" id="SSF56281">
    <property type="entry name" value="Metallo-hydrolase/oxidoreductase"/>
    <property type="match status" value="1"/>
</dbReference>
<dbReference type="Pfam" id="PF23023">
    <property type="entry name" value="Anti-Pycsar_Apyc1"/>
    <property type="match status" value="1"/>
</dbReference>
<evidence type="ECO:0000256" key="8">
    <source>
        <dbReference type="ARBA" id="ARBA00022833"/>
    </source>
</evidence>
<evidence type="ECO:0000256" key="10">
    <source>
        <dbReference type="HAMAP-Rule" id="MF_01818"/>
    </source>
</evidence>
<feature type="binding site" evidence="10">
    <location>
        <position position="65"/>
    </location>
    <ligand>
        <name>Zn(2+)</name>
        <dbReference type="ChEBI" id="CHEBI:29105"/>
        <label>1</label>
        <note>catalytic</note>
    </ligand>
</feature>
<feature type="binding site" evidence="10">
    <location>
        <position position="272"/>
    </location>
    <ligand>
        <name>Zn(2+)</name>
        <dbReference type="ChEBI" id="CHEBI:29105"/>
        <label>2</label>
        <note>catalytic</note>
    </ligand>
</feature>
<keyword evidence="7 10" id="KW-0378">Hydrolase</keyword>
<dbReference type="InterPro" id="IPR013471">
    <property type="entry name" value="RNase_Z/BN"/>
</dbReference>
<comment type="function">
    <text evidence="9 10">Zinc phosphodiesterase, which displays some tRNA 3'-processing endonuclease activity. Probably involved in tRNA maturation, by removing a 3'-trailer from precursor tRNA.</text>
</comment>
<feature type="binding site" evidence="10">
    <location>
        <position position="214"/>
    </location>
    <ligand>
        <name>Zn(2+)</name>
        <dbReference type="ChEBI" id="CHEBI:29105"/>
        <label>1</label>
        <note>catalytic</note>
    </ligand>
</feature>
<gene>
    <name evidence="10 11" type="primary">rnz</name>
    <name evidence="11" type="ORF">EQG49_02625</name>
</gene>
<comment type="similarity">
    <text evidence="10">Belongs to the RNase Z family.</text>
</comment>
<evidence type="ECO:0000256" key="2">
    <source>
        <dbReference type="ARBA" id="ARBA00012477"/>
    </source>
</evidence>
<keyword evidence="12" id="KW-1185">Reference proteome</keyword>
<evidence type="ECO:0000313" key="12">
    <source>
        <dbReference type="Proteomes" id="UP000292886"/>
    </source>
</evidence>
<keyword evidence="3 10" id="KW-0819">tRNA processing</keyword>
<reference evidence="12" key="1">
    <citation type="submission" date="2019-03" db="EMBL/GenBank/DDBJ databases">
        <title>Weissella sp. 26KH-42 Genome sequencing.</title>
        <authorList>
            <person name="Heo J."/>
            <person name="Kim S.-J."/>
            <person name="Kim J.-S."/>
            <person name="Hong S.-B."/>
            <person name="Kwon S.-W."/>
        </authorList>
    </citation>
    <scope>NUCLEOTIDE SEQUENCE [LARGE SCALE GENOMIC DNA]</scope>
    <source>
        <strain evidence="12">26KH-42</strain>
    </source>
</reference>
<dbReference type="PANTHER" id="PTHR46018">
    <property type="entry name" value="ZINC PHOSPHODIESTERASE ELAC PROTEIN 1"/>
    <property type="match status" value="1"/>
</dbReference>
<feature type="binding site" evidence="10">
    <location>
        <position position="143"/>
    </location>
    <ligand>
        <name>Zn(2+)</name>
        <dbReference type="ChEBI" id="CHEBI:29105"/>
        <label>1</label>
        <note>catalytic</note>
    </ligand>
</feature>
<dbReference type="AlphaFoldDB" id="A0A4P6YRZ1"/>
<dbReference type="NCBIfam" id="TIGR02651">
    <property type="entry name" value="RNase_Z"/>
    <property type="match status" value="1"/>
</dbReference>
<evidence type="ECO:0000313" key="11">
    <source>
        <dbReference type="EMBL" id="QBO35437.1"/>
    </source>
</evidence>
<dbReference type="KEGG" id="wei:EQG49_02625"/>
<evidence type="ECO:0000256" key="7">
    <source>
        <dbReference type="ARBA" id="ARBA00022801"/>
    </source>
</evidence>
<name>A0A4P6YRZ1_9LACO</name>
<dbReference type="CDD" id="cd07717">
    <property type="entry name" value="RNaseZ_ZiPD-like_MBL-fold"/>
    <property type="match status" value="1"/>
</dbReference>
<evidence type="ECO:0000256" key="4">
    <source>
        <dbReference type="ARBA" id="ARBA00022722"/>
    </source>
</evidence>
<feature type="binding site" evidence="10">
    <location>
        <position position="67"/>
    </location>
    <ligand>
        <name>Zn(2+)</name>
        <dbReference type="ChEBI" id="CHEBI:29105"/>
        <label>2</label>
        <note>catalytic</note>
    </ligand>
</feature>
<feature type="binding site" evidence="10">
    <location>
        <position position="68"/>
    </location>
    <ligand>
        <name>Zn(2+)</name>
        <dbReference type="ChEBI" id="CHEBI:29105"/>
        <label>2</label>
        <note>catalytic</note>
    </ligand>
</feature>
<keyword evidence="8 10" id="KW-0862">Zinc</keyword>
<dbReference type="GO" id="GO:0042781">
    <property type="term" value="F:3'-tRNA processing endoribonuclease activity"/>
    <property type="evidence" value="ECO:0007669"/>
    <property type="project" value="UniProtKB-UniRule"/>
</dbReference>
<keyword evidence="5 10" id="KW-0479">Metal-binding</keyword>
<dbReference type="NCBIfam" id="NF000801">
    <property type="entry name" value="PRK00055.1-3"/>
    <property type="match status" value="1"/>
</dbReference>
<sequence length="324" mass="36094">MQLEFLGTGAGQPAKSRNVTAIALRLLDERNAVWLFDVGEGTQHQILRSNIRPRKVEKIFITHLHGDHIFGLPGFLSSRSFQGSDEHEPITIYGPKGIKRFIETSLSVSESHLTYPIEYVELTNEGTVFEDKTFAVEAMKLDHGITSYGYRIVEKDHAGELQVDKLKTMQIPSGPVYGKLKRGETVTLPDGRVVNGADFIGQPQKGRIVTILGDTRKTQNSVILGKNADVLVHESTYGKGEGKLARSHHHSTNLQAVEVAKQAGAKKLLLTHISARYVGKLAMELEKQAREEFENVHVVHDFEVIEIPFEHVEETKVSDDRGTL</sequence>